<evidence type="ECO:0000313" key="1">
    <source>
        <dbReference type="EMBL" id="PGH85762.1"/>
    </source>
</evidence>
<name>A0A9X7C1R2_BACTU</name>
<dbReference type="Proteomes" id="UP000222944">
    <property type="component" value="Unassembled WGS sequence"/>
</dbReference>
<gene>
    <name evidence="1" type="ORF">CN899_07940</name>
</gene>
<protein>
    <submittedName>
        <fullName evidence="1">Uncharacterized protein</fullName>
    </submittedName>
</protein>
<proteinExistence type="predicted"/>
<dbReference type="AlphaFoldDB" id="A0A9X7C1R2"/>
<accession>A0A9X7C1R2</accession>
<sequence length="96" mass="11284">MGILINKTLDNGLYLHRVYARIDSISGYKGGLDFSFNFYVSREHFMQGKGYIHQEMHHFVPDVGNRSENFIRQGYIHLKKLEGYKEAENVWEEGQN</sequence>
<reference evidence="1 2" key="1">
    <citation type="submission" date="2017-09" db="EMBL/GenBank/DDBJ databases">
        <title>Large-scale bioinformatics analysis of Bacillus genomes uncovers conserved roles of natural products in bacterial physiology.</title>
        <authorList>
            <consortium name="Agbiome Team Llc"/>
            <person name="Bleich R.M."/>
            <person name="Grubbs K.J."/>
            <person name="Santa Maria K.C."/>
            <person name="Allen S.E."/>
            <person name="Farag S."/>
            <person name="Shank E.A."/>
            <person name="Bowers A."/>
        </authorList>
    </citation>
    <scope>NUCLEOTIDE SEQUENCE [LARGE SCALE GENOMIC DNA]</scope>
    <source>
        <strain evidence="1 2">AFS058004</strain>
    </source>
</reference>
<evidence type="ECO:0000313" key="2">
    <source>
        <dbReference type="Proteomes" id="UP000222944"/>
    </source>
</evidence>
<comment type="caution">
    <text evidence="1">The sequence shown here is derived from an EMBL/GenBank/DDBJ whole genome shotgun (WGS) entry which is preliminary data.</text>
</comment>
<dbReference type="RefSeq" id="WP_098866504.1">
    <property type="nucleotide sequence ID" value="NZ_NUFN01000007.1"/>
</dbReference>
<dbReference type="EMBL" id="NUFN01000007">
    <property type="protein sequence ID" value="PGH85762.1"/>
    <property type="molecule type" value="Genomic_DNA"/>
</dbReference>
<organism evidence="1 2">
    <name type="scientific">Bacillus thuringiensis</name>
    <dbReference type="NCBI Taxonomy" id="1428"/>
    <lineage>
        <taxon>Bacteria</taxon>
        <taxon>Bacillati</taxon>
        <taxon>Bacillota</taxon>
        <taxon>Bacilli</taxon>
        <taxon>Bacillales</taxon>
        <taxon>Bacillaceae</taxon>
        <taxon>Bacillus</taxon>
        <taxon>Bacillus cereus group</taxon>
    </lineage>
</organism>